<protein>
    <recommendedName>
        <fullName evidence="3">DUF7371 domain-containing protein</fullName>
    </recommendedName>
</protein>
<comment type="caution">
    <text evidence="4">The sequence shown here is derived from an EMBL/GenBank/DDBJ whole genome shotgun (WGS) entry which is preliminary data.</text>
</comment>
<feature type="region of interest" description="Disordered" evidence="1">
    <location>
        <begin position="287"/>
        <end position="334"/>
    </location>
</feature>
<dbReference type="GO" id="GO:0005628">
    <property type="term" value="C:prospore membrane"/>
    <property type="evidence" value="ECO:0007669"/>
    <property type="project" value="TreeGrafter"/>
</dbReference>
<evidence type="ECO:0000256" key="2">
    <source>
        <dbReference type="SAM" id="Phobius"/>
    </source>
</evidence>
<feature type="compositionally biased region" description="Polar residues" evidence="1">
    <location>
        <begin position="1173"/>
        <end position="1183"/>
    </location>
</feature>
<feature type="transmembrane region" description="Helical" evidence="2">
    <location>
        <begin position="99"/>
        <end position="121"/>
    </location>
</feature>
<feature type="transmembrane region" description="Helical" evidence="2">
    <location>
        <begin position="239"/>
        <end position="261"/>
    </location>
</feature>
<evidence type="ECO:0000256" key="1">
    <source>
        <dbReference type="SAM" id="MobiDB-lite"/>
    </source>
</evidence>
<evidence type="ECO:0000313" key="5">
    <source>
        <dbReference type="Proteomes" id="UP000054053"/>
    </source>
</evidence>
<reference evidence="5" key="1">
    <citation type="journal article" date="2016" name="Genome Announc.">
        <title>Genome sequence of Ustilaginoidea virens IPU010, a rice pathogenic fungus causing false smut.</title>
        <authorList>
            <person name="Kumagai T."/>
            <person name="Ishii T."/>
            <person name="Terai G."/>
            <person name="Umemura M."/>
            <person name="Machida M."/>
            <person name="Asai K."/>
        </authorList>
    </citation>
    <scope>NUCLEOTIDE SEQUENCE [LARGE SCALE GENOMIC DNA]</scope>
    <source>
        <strain evidence="5">IPU010</strain>
    </source>
</reference>
<accession>A0A1B5KY05</accession>
<dbReference type="PANTHER" id="PTHR34292:SF1">
    <property type="entry name" value="OUTER SPORE WALL PROTEIN RRT8"/>
    <property type="match status" value="1"/>
</dbReference>
<dbReference type="InterPro" id="IPR055795">
    <property type="entry name" value="DUF7371"/>
</dbReference>
<feature type="compositionally biased region" description="Polar residues" evidence="1">
    <location>
        <begin position="316"/>
        <end position="333"/>
    </location>
</feature>
<dbReference type="PANTHER" id="PTHR34292">
    <property type="entry name" value="OUTER SPORE WALL PROTEIN LDS1"/>
    <property type="match status" value="1"/>
</dbReference>
<feature type="region of interest" description="Disordered" evidence="1">
    <location>
        <begin position="1170"/>
        <end position="1203"/>
    </location>
</feature>
<keyword evidence="2" id="KW-0812">Transmembrane</keyword>
<feature type="region of interest" description="Disordered" evidence="1">
    <location>
        <begin position="1"/>
        <end position="20"/>
    </location>
</feature>
<proteinExistence type="predicted"/>
<evidence type="ECO:0000259" key="3">
    <source>
        <dbReference type="Pfam" id="PF24086"/>
    </source>
</evidence>
<dbReference type="EMBL" id="BBTG02000038">
    <property type="protein sequence ID" value="GAO15877.1"/>
    <property type="molecule type" value="Genomic_DNA"/>
</dbReference>
<gene>
    <name evidence="4" type="ORF">UVI_02051430</name>
</gene>
<keyword evidence="2" id="KW-1133">Transmembrane helix</keyword>
<sequence length="1461" mass="151538">MPSQGSQAVSSASLHGSQSRGIDTRSIIDSRPVHYLTRAGVAASYPIRGIWYFLRNKEFWPLFTGRLLPLSLISFLVYLVLFTFAFLPQYAFLAIFHGWGAWVNAVVLTLGEGLIIIQSLFEGFFVDECRVDVFDATFIKVGLRDLIAPHRILFDDAPNAVKMLGKPTSSAIYTPWSVIQIVELVVFLPLNLVPYVGTLGFIIITGTRLGKLAHYRWFQLRGLSKEDQRRQVRSLTWDYVWFGTVAMILELVPILSFFFLLTTSAGSALWAARMEEERKRGGIDSLIVNGQAPSQDPPDNADGGIDTGSPAGHDGNPQSTVTVTTPGGNSNQVPDERSCVMQATTTVFVTVYPTSPVPVDTNPSTQNAGSDGTLYRTVYPTKTVQVSPLNSVEDGHQTVQAFTTLTISDLWISESSAVDSPTSADLSSVSAAAATGVSPPDGSPSRGPIDYSTVPNASGAKAGETNGPSYSGSSSQGNSYNATAPFPRNSANGGPAQGTANPSSAGTQYITVTDTDVEWVSGNGGPSPVTILSEHTVTLASAEAEATDGRQAAVTCWTVTGSDGKETVVESVISTIRATEAVPVSTIAAISPDGTFFPQAVTSAVQDQAPVTTITVVGPTPAYTGPGMTTTTAINVLGPDGISSTVYSTWVIPGASVADASGVMPDATSVPPASTQRPWNGDDVASRTSYTILGSDGKPTVVESILIIPASVILATDLPQNLPNGISIQATPLPASQTLVAGSDRPGVVTTCSSYTLLGSDGRLTVIETTYLIQASIVSPTAQATPSGLVTGIPAQATVAPGQALPGAMTAQGLTTCVSYTVLGADGIPTIIESTIALPSSNALPTNTVIGLPSMVPQVETSMLPQGTQVSSAGIPCTTVVTVDVLGRDGLATPVVETIILPPPTAGQQSATAPSTTIGLPSLVPQAVSDLPQGITPSVSGPSPITTAVTVTVLGPNGTPTPIVETIVVTPQAQAPVSGLAPSLPASGVALSTSAPSLKEYGSVTSQGQVIISPPFAATSATDFLPAGTNAATNAPIFTIVTGPGGIPVLSVITALPAQVPSILGNSDNRDSPLSAASSQAAAGGYGWLPAGASPAAYAALLSDPSVVQPQQAPTTAVQTSTWVNVIPEPTTTYTMKFPLTTLATVFVPARISAAKRGLRRQDSHAPFAGGWSNVTSKVTQPVSDDGPLAPSTQASPASPAALTSTSLDANQGVSPVVSAPEICPEGTKVGNITINFDSSTPGPLFNPDGDFWFSQGFLVAPLSPQSVQGYKASSGGQLVEFVPPALSSPSTSGSSDSAEIGVGPNSSKPCFRFNFYGANLGCAAQAAEQWCEFEVSAYTYNTAAANEMSIAWSEVKRVAACPSFPGAPCALTPVTFDGYQNLTSILIRLHVGGNLRTWWADDFQLGWTDNSCEVAQCRQGVAPQRAKREVVESAVRDGVWHWTRSGLKRMQDRYVWNSAK</sequence>
<dbReference type="GO" id="GO:0005619">
    <property type="term" value="C:ascospore wall"/>
    <property type="evidence" value="ECO:0007669"/>
    <property type="project" value="TreeGrafter"/>
</dbReference>
<dbReference type="Pfam" id="PF24086">
    <property type="entry name" value="DUF7371"/>
    <property type="match status" value="1"/>
</dbReference>
<dbReference type="InterPro" id="IPR052786">
    <property type="entry name" value="Spore_wall_assembly"/>
</dbReference>
<feature type="compositionally biased region" description="Low complexity" evidence="1">
    <location>
        <begin position="1188"/>
        <end position="1203"/>
    </location>
</feature>
<feature type="transmembrane region" description="Helical" evidence="2">
    <location>
        <begin position="66"/>
        <end position="87"/>
    </location>
</feature>
<dbReference type="GO" id="GO:0005811">
    <property type="term" value="C:lipid droplet"/>
    <property type="evidence" value="ECO:0007669"/>
    <property type="project" value="TreeGrafter"/>
</dbReference>
<feature type="domain" description="DUF7371" evidence="3">
    <location>
        <begin position="1230"/>
        <end position="1419"/>
    </location>
</feature>
<name>A0A1B5KY05_USTVR</name>
<feature type="compositionally biased region" description="Low complexity" evidence="1">
    <location>
        <begin position="469"/>
        <end position="481"/>
    </location>
</feature>
<organism evidence="4 5">
    <name type="scientific">Ustilaginoidea virens</name>
    <name type="common">Rice false smut fungus</name>
    <name type="synonym">Villosiclava virens</name>
    <dbReference type="NCBI Taxonomy" id="1159556"/>
    <lineage>
        <taxon>Eukaryota</taxon>
        <taxon>Fungi</taxon>
        <taxon>Dikarya</taxon>
        <taxon>Ascomycota</taxon>
        <taxon>Pezizomycotina</taxon>
        <taxon>Sordariomycetes</taxon>
        <taxon>Hypocreomycetidae</taxon>
        <taxon>Hypocreales</taxon>
        <taxon>Clavicipitaceae</taxon>
        <taxon>Ustilaginoidea</taxon>
    </lineage>
</organism>
<dbReference type="Proteomes" id="UP000054053">
    <property type="component" value="Unassembled WGS sequence"/>
</dbReference>
<feature type="region of interest" description="Disordered" evidence="1">
    <location>
        <begin position="433"/>
        <end position="506"/>
    </location>
</feature>
<keyword evidence="2" id="KW-0472">Membrane</keyword>
<evidence type="ECO:0000313" key="4">
    <source>
        <dbReference type="EMBL" id="GAO15877.1"/>
    </source>
</evidence>